<accession>A0A4R3LXM1</accession>
<name>A0A4R3LXM1_9HYPH</name>
<organism evidence="1 2">
    <name type="scientific">Tepidamorphus gemmatus</name>
    <dbReference type="NCBI Taxonomy" id="747076"/>
    <lineage>
        <taxon>Bacteria</taxon>
        <taxon>Pseudomonadati</taxon>
        <taxon>Pseudomonadota</taxon>
        <taxon>Alphaproteobacteria</taxon>
        <taxon>Hyphomicrobiales</taxon>
        <taxon>Tepidamorphaceae</taxon>
        <taxon>Tepidamorphus</taxon>
    </lineage>
</organism>
<evidence type="ECO:0000313" key="2">
    <source>
        <dbReference type="Proteomes" id="UP000295678"/>
    </source>
</evidence>
<proteinExistence type="predicted"/>
<sequence length="471" mass="50774">MRNFVQRLLGIGRTRAFDAAGGGRRWESAKTVDGLNAAILAGATTAARRAGWYARNNPWVAAAVDSLVGNVVGAGIKPQSAHPDRAVREALQALWLRWTDHADAGGLGDLYGLQAMAVRAMIESGEAFARLKVARDTPSGIVPLRLDLLDREQVPLDLHRDIGGGARIRAGIEFDSAGQRVAYHVHASRLGDPLAPLRFEPVRVPAADLLHLFKPLAAGQLRGITWLAPVLLRLHELDQFEDAALVKAKVAALFTGFITDPDGTVGGLSGTGNAGVLQVGMEPGSLIPLPPGADIRFSNPTEHDAYAPFVKNHLRAVAAGLGLPYELVSGDLEGVTYSSIRAGLIEFRRRVEQLQHNVVVHLFCRPVWERFLRLAVLSGDLPARNFDRDPAAYLGCEWLPPKFDYVDPMKDVQAEIMAIGAGLKSRSQAISERGYDAEQVDAEIAADQSRATALGLDFSRAKRIPTEAANA</sequence>
<dbReference type="GO" id="GO:0005198">
    <property type="term" value="F:structural molecule activity"/>
    <property type="evidence" value="ECO:0007669"/>
    <property type="project" value="InterPro"/>
</dbReference>
<dbReference type="EMBL" id="SMAK01000013">
    <property type="protein sequence ID" value="TCT05390.1"/>
    <property type="molecule type" value="Genomic_DNA"/>
</dbReference>
<keyword evidence="2" id="KW-1185">Reference proteome</keyword>
<dbReference type="NCBIfam" id="TIGR01539">
    <property type="entry name" value="portal_lambda"/>
    <property type="match status" value="1"/>
</dbReference>
<dbReference type="OrthoDB" id="9770450at2"/>
<dbReference type="AlphaFoldDB" id="A0A4R3LXM1"/>
<gene>
    <name evidence="1" type="ORF">EDC22_11311</name>
</gene>
<dbReference type="Proteomes" id="UP000295678">
    <property type="component" value="Unassembled WGS sequence"/>
</dbReference>
<evidence type="ECO:0000313" key="1">
    <source>
        <dbReference type="EMBL" id="TCT05390.1"/>
    </source>
</evidence>
<dbReference type="RefSeq" id="WP_132807674.1">
    <property type="nucleotide sequence ID" value="NZ_SMAK01000013.1"/>
</dbReference>
<reference evidence="1 2" key="1">
    <citation type="submission" date="2019-03" db="EMBL/GenBank/DDBJ databases">
        <title>Genomic Encyclopedia of Type Strains, Phase IV (KMG-IV): sequencing the most valuable type-strain genomes for metagenomic binning, comparative biology and taxonomic classification.</title>
        <authorList>
            <person name="Goeker M."/>
        </authorList>
    </citation>
    <scope>NUCLEOTIDE SEQUENCE [LARGE SCALE GENOMIC DNA]</scope>
    <source>
        <strain evidence="1 2">DSM 19345</strain>
    </source>
</reference>
<protein>
    <submittedName>
        <fullName evidence="1">Lambda family phage portal protein</fullName>
    </submittedName>
</protein>
<dbReference type="InterPro" id="IPR006429">
    <property type="entry name" value="Phage_lambda_portal"/>
</dbReference>
<dbReference type="GO" id="GO:0019068">
    <property type="term" value="P:virion assembly"/>
    <property type="evidence" value="ECO:0007669"/>
    <property type="project" value="InterPro"/>
</dbReference>
<dbReference type="Pfam" id="PF05136">
    <property type="entry name" value="Phage_portal_2"/>
    <property type="match status" value="1"/>
</dbReference>
<comment type="caution">
    <text evidence="1">The sequence shown here is derived from an EMBL/GenBank/DDBJ whole genome shotgun (WGS) entry which is preliminary data.</text>
</comment>